<dbReference type="RefSeq" id="WP_251515370.1">
    <property type="nucleotide sequence ID" value="NZ_JAMBON010000024.1"/>
</dbReference>
<dbReference type="Pfam" id="PF07883">
    <property type="entry name" value="Cupin_2"/>
    <property type="match status" value="1"/>
</dbReference>
<evidence type="ECO:0000313" key="2">
    <source>
        <dbReference type="EMBL" id="MFD1609229.1"/>
    </source>
</evidence>
<dbReference type="Proteomes" id="UP001597221">
    <property type="component" value="Unassembled WGS sequence"/>
</dbReference>
<dbReference type="InterPro" id="IPR014710">
    <property type="entry name" value="RmlC-like_jellyroll"/>
</dbReference>
<evidence type="ECO:0000313" key="3">
    <source>
        <dbReference type="Proteomes" id="UP001597221"/>
    </source>
</evidence>
<reference evidence="3" key="1">
    <citation type="journal article" date="2019" name="Int. J. Syst. Evol. Microbiol.">
        <title>The Global Catalogue of Microorganisms (GCM) 10K type strain sequencing project: providing services to taxonomists for standard genome sequencing and annotation.</title>
        <authorList>
            <consortium name="The Broad Institute Genomics Platform"/>
            <consortium name="The Broad Institute Genome Sequencing Center for Infectious Disease"/>
            <person name="Wu L."/>
            <person name="Ma J."/>
        </authorList>
    </citation>
    <scope>NUCLEOTIDE SEQUENCE [LARGE SCALE GENOMIC DNA]</scope>
    <source>
        <strain evidence="3">CGMCC 1.12376</strain>
    </source>
</reference>
<evidence type="ECO:0000259" key="1">
    <source>
        <dbReference type="Pfam" id="PF07883"/>
    </source>
</evidence>
<accession>A0ABW4HWP2</accession>
<dbReference type="Gene3D" id="2.60.120.10">
    <property type="entry name" value="Jelly Rolls"/>
    <property type="match status" value="1"/>
</dbReference>
<gene>
    <name evidence="2" type="ORF">ACFSBH_16550</name>
</gene>
<protein>
    <submittedName>
        <fullName evidence="2">Cupin domain-containing protein</fullName>
    </submittedName>
</protein>
<proteinExistence type="predicted"/>
<organism evidence="2 3">
    <name type="scientific">Oceanobacillus luteolus</name>
    <dbReference type="NCBI Taxonomy" id="1274358"/>
    <lineage>
        <taxon>Bacteria</taxon>
        <taxon>Bacillati</taxon>
        <taxon>Bacillota</taxon>
        <taxon>Bacilli</taxon>
        <taxon>Bacillales</taxon>
        <taxon>Bacillaceae</taxon>
        <taxon>Oceanobacillus</taxon>
    </lineage>
</organism>
<name>A0ABW4HWP2_9BACI</name>
<dbReference type="InterPro" id="IPR013096">
    <property type="entry name" value="Cupin_2"/>
</dbReference>
<comment type="caution">
    <text evidence="2">The sequence shown here is derived from an EMBL/GenBank/DDBJ whole genome shotgun (WGS) entry which is preliminary data.</text>
</comment>
<sequence>MQLYTFRSEAGNKISKYHSILASYSKVLRTEEPTNIGFIHIEKGGVVGYHQAPVPQLFIVVNGEGWVEGEDEQRVYLKSGDGVFWNKGEGHRSGSEKGLTALVLQSEELQAPS</sequence>
<dbReference type="EMBL" id="JBHUDE010000151">
    <property type="protein sequence ID" value="MFD1609229.1"/>
    <property type="molecule type" value="Genomic_DNA"/>
</dbReference>
<keyword evidence="3" id="KW-1185">Reference proteome</keyword>
<feature type="domain" description="Cupin type-2" evidence="1">
    <location>
        <begin position="38"/>
        <end position="94"/>
    </location>
</feature>
<dbReference type="SUPFAM" id="SSF51182">
    <property type="entry name" value="RmlC-like cupins"/>
    <property type="match status" value="1"/>
</dbReference>
<dbReference type="InterPro" id="IPR011051">
    <property type="entry name" value="RmlC_Cupin_sf"/>
</dbReference>